<dbReference type="InterPro" id="IPR041078">
    <property type="entry name" value="Plavaka"/>
</dbReference>
<organism evidence="3 4">
    <name type="scientific">Sphagnurus paluster</name>
    <dbReference type="NCBI Taxonomy" id="117069"/>
    <lineage>
        <taxon>Eukaryota</taxon>
        <taxon>Fungi</taxon>
        <taxon>Dikarya</taxon>
        <taxon>Basidiomycota</taxon>
        <taxon>Agaricomycotina</taxon>
        <taxon>Agaricomycetes</taxon>
        <taxon>Agaricomycetidae</taxon>
        <taxon>Agaricales</taxon>
        <taxon>Tricholomatineae</taxon>
        <taxon>Lyophyllaceae</taxon>
        <taxon>Sphagnurus</taxon>
    </lineage>
</organism>
<reference evidence="3" key="2">
    <citation type="submission" date="2021-10" db="EMBL/GenBank/DDBJ databases">
        <title>Phylogenomics reveals ancestral predisposition of the termite-cultivated fungus Termitomyces towards a domesticated lifestyle.</title>
        <authorList>
            <person name="Auxier B."/>
            <person name="Grum-Grzhimaylo A."/>
            <person name="Cardenas M.E."/>
            <person name="Lodge J.D."/>
            <person name="Laessoe T."/>
            <person name="Pedersen O."/>
            <person name="Smith M.E."/>
            <person name="Kuyper T.W."/>
            <person name="Franco-Molano E.A."/>
            <person name="Baroni T.J."/>
            <person name="Aanen D.K."/>
        </authorList>
    </citation>
    <scope>NUCLEOTIDE SEQUENCE</scope>
    <source>
        <strain evidence="3">D49</strain>
    </source>
</reference>
<evidence type="ECO:0000313" key="3">
    <source>
        <dbReference type="EMBL" id="KAG5634841.1"/>
    </source>
</evidence>
<reference evidence="3" key="1">
    <citation type="submission" date="2021-02" db="EMBL/GenBank/DDBJ databases">
        <authorList>
            <person name="Nieuwenhuis M."/>
            <person name="Van De Peppel L.J.J."/>
        </authorList>
    </citation>
    <scope>NUCLEOTIDE SEQUENCE</scope>
    <source>
        <strain evidence="3">D49</strain>
    </source>
</reference>
<comment type="caution">
    <text evidence="3">The sequence shown here is derived from an EMBL/GenBank/DDBJ whole genome shotgun (WGS) entry which is preliminary data.</text>
</comment>
<dbReference type="Proteomes" id="UP000717328">
    <property type="component" value="Unassembled WGS sequence"/>
</dbReference>
<keyword evidence="1" id="KW-0175">Coiled coil</keyword>
<feature type="region of interest" description="Disordered" evidence="2">
    <location>
        <begin position="37"/>
        <end position="118"/>
    </location>
</feature>
<evidence type="ECO:0000313" key="4">
    <source>
        <dbReference type="Proteomes" id="UP000717328"/>
    </source>
</evidence>
<protein>
    <submittedName>
        <fullName evidence="3">Uncharacterized protein</fullName>
    </submittedName>
</protein>
<sequence length="1372" mass="156017">MLYCSPNCPKKFKAQSGRGLSGHRKSCPGYEQHILKARQTRQSVASKRKEKLNRRHVTQDVESADMGGPSSIPMDLDPPSIPEPVPRSPSPPMLLSPQPIPQPSPPPPPLPVTSTGRPRREYRMPARYQDILPVAPVPATVEVAEVVPEPFHRRLVLIVRNRFQTAMNTFGLWRDYLYRPSYDPDVFVASEDLYITHNHSLSATTSKSLPDADMAHAEHPPESLHKSTSEELLIEWQNTGGSMKSNAEMNRLVHDVLQHPDFCADDLHGFNAQQANRRADEADKQSPHLDMFLETSVSIEVPSGNKDIPSRTFEVPGLMYRKLLSVIKAAFSQPLSEKFHLSPYKLFHQPLSGEQEHVYSELYDSDAFIDEHDQVQRAELPPDNPNCKRERVVAALMFWSDATHLTNFGTAKLWPLYMLFGNLSKYIRAQPNSGAVEHIAYIPPLPDSILADISKFHQKWGTQKKDILTHLRRELMHSVWQFLLDDEFVHAYKYGIVIRCHDGIERRIYPRIFTYSADYPEKVLLATSRDKGLCPCPRCLMPKAQIDRMGLVNDIKFHTANPRQWLSYAVTRAREFIYKMALPIAGAAVDGLLKATSSVPTLNAFVVRLGENFNVSNMLVVDLLHEFELGIWKALFTHLIWVLFAAAPDGRLVTELDRRFRNIPTFGSSTIRRFANNASEMKKLAARDFEDLLQCAIPAFEGLLPEPHNSHIMKLLYRTAEWHALAKLRMHTDPTLQHFEVLTKEFGQLMRQFQDLTAQDFETYELPREADARTRRATKKAMASVTTTPAFPTPLFAGTNEPSSAVCAATAPPAIPLTSLTTAGSTPSPTTIPSAVPEKQLRRKKKTLNLNMYKWHALGDYPRTIRMFGTTDSYSTQVVSRQIAKHVHRIENARRACEVRKLRTQAHGNIGEMDPDTTSKNMDLRYTISHSKNRPINIFSRLRGNPDDPAYHLRDHILGRLLQREFDGDTHEEFTDEDRNHVRIVGNKLYEVGTCRINYTTYDVRREENCINPRSHADIMLHSPETESGAHPYWYARVIGIFHATVLCLHLQVVNHTPQHIELLWVRWFGIEPGYRSGIRQARLPKVGFVESSDDFAFGFLDPAQVIRGRHMIPAFDNGRTSDLLPLDATAARVKGENDDWTNYYVRIFVDRDMFMRFRGGGVGHRRHKLTVHVDDDHDEDLEIETESYHLAPDNGMDVNEDEDEDTDSGDTTDDEDTNEDDDGYGIPDMSSPTTTQVLSGKPNSPALASSAQTNLTASKGVRERVMPMRYREDDNDNKENYPPNIETQIASQPSSQSSTASLPNDDSRKRKFAQLDDMEELLKKLRVEIENSRLEAKALHAELMKEKNENRKLRWTISSAATILIERDRKA</sequence>
<proteinExistence type="predicted"/>
<accession>A0A9P7K1X0</accession>
<dbReference type="EMBL" id="JABCKI010006254">
    <property type="protein sequence ID" value="KAG5634841.1"/>
    <property type="molecule type" value="Genomic_DNA"/>
</dbReference>
<feature type="region of interest" description="Disordered" evidence="2">
    <location>
        <begin position="1188"/>
        <end position="1309"/>
    </location>
</feature>
<name>A0A9P7K1X0_9AGAR</name>
<feature type="compositionally biased region" description="Basic residues" evidence="2">
    <location>
        <begin position="46"/>
        <end position="56"/>
    </location>
</feature>
<feature type="compositionally biased region" description="Low complexity" evidence="2">
    <location>
        <begin position="1288"/>
        <end position="1302"/>
    </location>
</feature>
<feature type="coiled-coil region" evidence="1">
    <location>
        <begin position="1309"/>
        <end position="1350"/>
    </location>
</feature>
<dbReference type="Pfam" id="PF18759">
    <property type="entry name" value="Plavaka"/>
    <property type="match status" value="1"/>
</dbReference>
<feature type="compositionally biased region" description="Acidic residues" evidence="2">
    <location>
        <begin position="1199"/>
        <end position="1224"/>
    </location>
</feature>
<gene>
    <name evidence="3" type="ORF">H0H81_000543</name>
</gene>
<feature type="compositionally biased region" description="Pro residues" evidence="2">
    <location>
        <begin position="79"/>
        <end position="111"/>
    </location>
</feature>
<keyword evidence="4" id="KW-1185">Reference proteome</keyword>
<feature type="compositionally biased region" description="Basic and acidic residues" evidence="2">
    <location>
        <begin position="1261"/>
        <end position="1273"/>
    </location>
</feature>
<evidence type="ECO:0000256" key="1">
    <source>
        <dbReference type="SAM" id="Coils"/>
    </source>
</evidence>
<feature type="compositionally biased region" description="Polar residues" evidence="2">
    <location>
        <begin position="1231"/>
        <end position="1258"/>
    </location>
</feature>
<dbReference type="OrthoDB" id="3183767at2759"/>
<evidence type="ECO:0000256" key="2">
    <source>
        <dbReference type="SAM" id="MobiDB-lite"/>
    </source>
</evidence>